<keyword evidence="7" id="KW-1185">Reference proteome</keyword>
<sequence>MAAESTLSKETILDTAEQVLRRYGDKTNVVDVAKVLRVSHGTLYRHFASKAALLEAVTERWLHRISLPLEAISNQHDGSSPERLRIWLETLIHSKQQSAADDPELFSIYTAVTSQGTELIENHVHYLITLLSRIVEQGVIEQVFKSGEPGATARAIFMATVRFHHPAHAYEGDVVTKQHDFELVWQLILAGIVRADTKL</sequence>
<dbReference type="InterPro" id="IPR036271">
    <property type="entry name" value="Tet_transcr_reg_TetR-rel_C_sf"/>
</dbReference>
<protein>
    <submittedName>
        <fullName evidence="6">TetR family transcriptional regulator</fullName>
    </submittedName>
</protein>
<dbReference type="Proteomes" id="UP001652445">
    <property type="component" value="Unassembled WGS sequence"/>
</dbReference>
<evidence type="ECO:0000259" key="5">
    <source>
        <dbReference type="PROSITE" id="PS50977"/>
    </source>
</evidence>
<dbReference type="Gene3D" id="1.10.357.10">
    <property type="entry name" value="Tetracycline Repressor, domain 2"/>
    <property type="match status" value="1"/>
</dbReference>
<keyword evidence="1" id="KW-0805">Transcription regulation</keyword>
<organism evidence="6 7">
    <name type="scientific">Paenibacillus baimaensis</name>
    <dbReference type="NCBI Taxonomy" id="2982185"/>
    <lineage>
        <taxon>Bacteria</taxon>
        <taxon>Bacillati</taxon>
        <taxon>Bacillota</taxon>
        <taxon>Bacilli</taxon>
        <taxon>Bacillales</taxon>
        <taxon>Paenibacillaceae</taxon>
        <taxon>Paenibacillus</taxon>
    </lineage>
</organism>
<dbReference type="InterPro" id="IPR009057">
    <property type="entry name" value="Homeodomain-like_sf"/>
</dbReference>
<dbReference type="EMBL" id="JAOQIO010000107">
    <property type="protein sequence ID" value="MCU6796591.1"/>
    <property type="molecule type" value="Genomic_DNA"/>
</dbReference>
<evidence type="ECO:0000256" key="2">
    <source>
        <dbReference type="ARBA" id="ARBA00023125"/>
    </source>
</evidence>
<feature type="DNA-binding region" description="H-T-H motif" evidence="4">
    <location>
        <begin position="28"/>
        <end position="47"/>
    </location>
</feature>
<keyword evidence="3" id="KW-0804">Transcription</keyword>
<dbReference type="InterPro" id="IPR041478">
    <property type="entry name" value="TetR_C_27"/>
</dbReference>
<keyword evidence="2 4" id="KW-0238">DNA-binding</keyword>
<evidence type="ECO:0000313" key="6">
    <source>
        <dbReference type="EMBL" id="MCU6796591.1"/>
    </source>
</evidence>
<dbReference type="SUPFAM" id="SSF48498">
    <property type="entry name" value="Tetracyclin repressor-like, C-terminal domain"/>
    <property type="match status" value="1"/>
</dbReference>
<dbReference type="RefSeq" id="WP_262687438.1">
    <property type="nucleotide sequence ID" value="NZ_JAOQIO010000107.1"/>
</dbReference>
<comment type="caution">
    <text evidence="6">The sequence shown here is derived from an EMBL/GenBank/DDBJ whole genome shotgun (WGS) entry which is preliminary data.</text>
</comment>
<dbReference type="PROSITE" id="PS50977">
    <property type="entry name" value="HTH_TETR_2"/>
    <property type="match status" value="1"/>
</dbReference>
<evidence type="ECO:0000313" key="7">
    <source>
        <dbReference type="Proteomes" id="UP001652445"/>
    </source>
</evidence>
<name>A0ABT2UPL9_9BACL</name>
<accession>A0ABT2UPL9</accession>
<evidence type="ECO:0000256" key="4">
    <source>
        <dbReference type="PROSITE-ProRule" id="PRU00335"/>
    </source>
</evidence>
<evidence type="ECO:0000256" key="1">
    <source>
        <dbReference type="ARBA" id="ARBA00023015"/>
    </source>
</evidence>
<evidence type="ECO:0000256" key="3">
    <source>
        <dbReference type="ARBA" id="ARBA00023163"/>
    </source>
</evidence>
<feature type="domain" description="HTH tetR-type" evidence="5">
    <location>
        <begin position="6"/>
        <end position="65"/>
    </location>
</feature>
<dbReference type="PANTHER" id="PTHR30055:SF151">
    <property type="entry name" value="TRANSCRIPTIONAL REGULATORY PROTEIN"/>
    <property type="match status" value="1"/>
</dbReference>
<gene>
    <name evidence="6" type="ORF">OB236_31150</name>
</gene>
<dbReference type="PRINTS" id="PR00455">
    <property type="entry name" value="HTHTETR"/>
</dbReference>
<dbReference type="InterPro" id="IPR050109">
    <property type="entry name" value="HTH-type_TetR-like_transc_reg"/>
</dbReference>
<dbReference type="InterPro" id="IPR001647">
    <property type="entry name" value="HTH_TetR"/>
</dbReference>
<reference evidence="6 7" key="1">
    <citation type="submission" date="2022-09" db="EMBL/GenBank/DDBJ databases">
        <authorList>
            <person name="Han X.L."/>
            <person name="Wang Q."/>
            <person name="Lu T."/>
        </authorList>
    </citation>
    <scope>NUCLEOTIDE SEQUENCE [LARGE SCALE GENOMIC DNA]</scope>
    <source>
        <strain evidence="6 7">WQ 127069</strain>
    </source>
</reference>
<dbReference type="PANTHER" id="PTHR30055">
    <property type="entry name" value="HTH-TYPE TRANSCRIPTIONAL REGULATOR RUTR"/>
    <property type="match status" value="1"/>
</dbReference>
<proteinExistence type="predicted"/>
<dbReference type="Pfam" id="PF17935">
    <property type="entry name" value="TetR_C_27"/>
    <property type="match status" value="1"/>
</dbReference>
<dbReference type="SUPFAM" id="SSF46689">
    <property type="entry name" value="Homeodomain-like"/>
    <property type="match status" value="1"/>
</dbReference>
<dbReference type="Pfam" id="PF00440">
    <property type="entry name" value="TetR_N"/>
    <property type="match status" value="1"/>
</dbReference>